<dbReference type="InterPro" id="IPR019410">
    <property type="entry name" value="Methyltransf_16"/>
</dbReference>
<accession>A0A7S2PGQ6</accession>
<dbReference type="AlphaFoldDB" id="A0A7S2PGQ6"/>
<proteinExistence type="predicted"/>
<protein>
    <recommendedName>
        <fullName evidence="2">Methyltransferase domain-containing protein</fullName>
    </recommendedName>
</protein>
<evidence type="ECO:0008006" key="2">
    <source>
        <dbReference type="Google" id="ProtNLM"/>
    </source>
</evidence>
<dbReference type="PANTHER" id="PTHR14614">
    <property type="entry name" value="HEPATOCELLULAR CARCINOMA-ASSOCIATED ANTIGEN"/>
    <property type="match status" value="1"/>
</dbReference>
<reference evidence="1" key="1">
    <citation type="submission" date="2021-01" db="EMBL/GenBank/DDBJ databases">
        <authorList>
            <person name="Corre E."/>
            <person name="Pelletier E."/>
            <person name="Niang G."/>
            <person name="Scheremetjew M."/>
            <person name="Finn R."/>
            <person name="Kale V."/>
            <person name="Holt S."/>
            <person name="Cochrane G."/>
            <person name="Meng A."/>
            <person name="Brown T."/>
            <person name="Cohen L."/>
        </authorList>
    </citation>
    <scope>NUCLEOTIDE SEQUENCE</scope>
    <source>
        <strain evidence="1">B650</strain>
    </source>
</reference>
<gene>
    <name evidence="1" type="ORF">LDAN0321_LOCUS15937</name>
</gene>
<dbReference type="EMBL" id="HBGY01025822">
    <property type="protein sequence ID" value="CAD9598745.1"/>
    <property type="molecule type" value="Transcribed_RNA"/>
</dbReference>
<evidence type="ECO:0000313" key="1">
    <source>
        <dbReference type="EMBL" id="CAD9598745.1"/>
    </source>
</evidence>
<dbReference type="CDD" id="cd02440">
    <property type="entry name" value="AdoMet_MTases"/>
    <property type="match status" value="1"/>
</dbReference>
<dbReference type="Gene3D" id="3.40.50.150">
    <property type="entry name" value="Vaccinia Virus protein VP39"/>
    <property type="match status" value="1"/>
</dbReference>
<dbReference type="InterPro" id="IPR029063">
    <property type="entry name" value="SAM-dependent_MTases_sf"/>
</dbReference>
<dbReference type="Pfam" id="PF10294">
    <property type="entry name" value="Methyltransf_16"/>
    <property type="match status" value="1"/>
</dbReference>
<dbReference type="PANTHER" id="PTHR14614:SF130">
    <property type="entry name" value="PROTEIN-LYSINE N-METHYLTRANSFERASE EEF2KMT"/>
    <property type="match status" value="1"/>
</dbReference>
<sequence>MMGLANGNFDATGNRVWLGAYLFLHFFGRRDTCMHLHQPTSELITSVEKEESLSPSQMDMSNQISKLRQLLFRNRTVVELGCGTGVSGLSLLKSQHDCPKSLHLTDCDETSIDLCRKNCEENVSYDGSSCINLCTFELLKWRIDYGDTSTCECAGNVYDTVIATDVLYDLASLKPLMHTASALLEASGYFVLSHVPRACIEGNDSGVSSSKLLEECICKKARSSGFGDASILRPEMIIDAGIGSTNCDELLQEMKESGAAILIFKKMSIHDEALY</sequence>
<organism evidence="1">
    <name type="scientific">Leptocylindrus danicus</name>
    <dbReference type="NCBI Taxonomy" id="163516"/>
    <lineage>
        <taxon>Eukaryota</taxon>
        <taxon>Sar</taxon>
        <taxon>Stramenopiles</taxon>
        <taxon>Ochrophyta</taxon>
        <taxon>Bacillariophyta</taxon>
        <taxon>Coscinodiscophyceae</taxon>
        <taxon>Chaetocerotophycidae</taxon>
        <taxon>Leptocylindrales</taxon>
        <taxon>Leptocylindraceae</taxon>
        <taxon>Leptocylindrus</taxon>
    </lineage>
</organism>
<dbReference type="SUPFAM" id="SSF53335">
    <property type="entry name" value="S-adenosyl-L-methionine-dependent methyltransferases"/>
    <property type="match status" value="1"/>
</dbReference>
<name>A0A7S2PGQ6_9STRA</name>